<sequence length="220" mass="23666">MVVVAHDERIFDIDGVRMGGLRGLVPPFVVPGPVGVTIRSRLRVSSAEATVLTSVGGSLASKDLAVRSREGVGHDASSWAARKRELSGLSSARWAGSITKATHDQWALVQKPLTTKIRKTTRHDAAAVAIGRRALGHSIRRRTAPPRTHQSDGYGYRTVQAGPDTPEREGPRPRLPGPRTRFVPSGRGVKAGDQRAQHRSGHAAGHASWEQDVLPLGLQE</sequence>
<proteinExistence type="predicted"/>
<keyword evidence="3" id="KW-1185">Reference proteome</keyword>
<protein>
    <recommendedName>
        <fullName evidence="4">Transposase</fullName>
    </recommendedName>
</protein>
<accession>A0ABN3NIA3</accession>
<organism evidence="2 3">
    <name type="scientific">Streptomyces longisporus</name>
    <dbReference type="NCBI Taxonomy" id="1948"/>
    <lineage>
        <taxon>Bacteria</taxon>
        <taxon>Bacillati</taxon>
        <taxon>Actinomycetota</taxon>
        <taxon>Actinomycetes</taxon>
        <taxon>Kitasatosporales</taxon>
        <taxon>Streptomycetaceae</taxon>
        <taxon>Streptomyces</taxon>
    </lineage>
</organism>
<reference evidence="2 3" key="1">
    <citation type="journal article" date="2019" name="Int. J. Syst. Evol. Microbiol.">
        <title>The Global Catalogue of Microorganisms (GCM) 10K type strain sequencing project: providing services to taxonomists for standard genome sequencing and annotation.</title>
        <authorList>
            <consortium name="The Broad Institute Genomics Platform"/>
            <consortium name="The Broad Institute Genome Sequencing Center for Infectious Disease"/>
            <person name="Wu L."/>
            <person name="Ma J."/>
        </authorList>
    </citation>
    <scope>NUCLEOTIDE SEQUENCE [LARGE SCALE GENOMIC DNA]</scope>
    <source>
        <strain evidence="2 3">JCM 4395</strain>
    </source>
</reference>
<feature type="region of interest" description="Disordered" evidence="1">
    <location>
        <begin position="136"/>
        <end position="220"/>
    </location>
</feature>
<gene>
    <name evidence="2" type="ORF">GCM10010276_84860</name>
</gene>
<evidence type="ECO:0000256" key="1">
    <source>
        <dbReference type="SAM" id="MobiDB-lite"/>
    </source>
</evidence>
<comment type="caution">
    <text evidence="2">The sequence shown here is derived from an EMBL/GenBank/DDBJ whole genome shotgun (WGS) entry which is preliminary data.</text>
</comment>
<evidence type="ECO:0000313" key="2">
    <source>
        <dbReference type="EMBL" id="GAA2521210.1"/>
    </source>
</evidence>
<dbReference type="Proteomes" id="UP001501777">
    <property type="component" value="Unassembled WGS sequence"/>
</dbReference>
<evidence type="ECO:0008006" key="4">
    <source>
        <dbReference type="Google" id="ProtNLM"/>
    </source>
</evidence>
<dbReference type="EMBL" id="BAAASG010000028">
    <property type="protein sequence ID" value="GAA2521210.1"/>
    <property type="molecule type" value="Genomic_DNA"/>
</dbReference>
<evidence type="ECO:0000313" key="3">
    <source>
        <dbReference type="Proteomes" id="UP001501777"/>
    </source>
</evidence>
<name>A0ABN3NIA3_STRLO</name>